<proteinExistence type="predicted"/>
<keyword evidence="1" id="KW-1133">Transmembrane helix</keyword>
<dbReference type="AlphaFoldDB" id="A0A5N6XTY6"/>
<organism evidence="2">
    <name type="scientific">Aspergillus arachidicola</name>
    <dbReference type="NCBI Taxonomy" id="656916"/>
    <lineage>
        <taxon>Eukaryota</taxon>
        <taxon>Fungi</taxon>
        <taxon>Dikarya</taxon>
        <taxon>Ascomycota</taxon>
        <taxon>Pezizomycotina</taxon>
        <taxon>Eurotiomycetes</taxon>
        <taxon>Eurotiomycetidae</taxon>
        <taxon>Eurotiales</taxon>
        <taxon>Aspergillaceae</taxon>
        <taxon>Aspergillus</taxon>
        <taxon>Aspergillus subgen. Circumdati</taxon>
    </lineage>
</organism>
<accession>A0A5N6XTY6</accession>
<sequence>MITVTTSVSYFSVPFFPISSRVYLALSTTLTSFVDFFPPSRVSKVVGLMYILMLHLWFLSTSGGVYRFSASSLSCFRRWWMAFR</sequence>
<gene>
    <name evidence="2" type="ORF">BDV24DRAFT_110796</name>
</gene>
<keyword evidence="1" id="KW-0812">Transmembrane</keyword>
<name>A0A5N6XTY6_9EURO</name>
<feature type="transmembrane region" description="Helical" evidence="1">
    <location>
        <begin position="47"/>
        <end position="68"/>
    </location>
</feature>
<protein>
    <submittedName>
        <fullName evidence="2">Uncharacterized protein</fullName>
    </submittedName>
</protein>
<evidence type="ECO:0000313" key="2">
    <source>
        <dbReference type="EMBL" id="KAE8336518.1"/>
    </source>
</evidence>
<dbReference type="Proteomes" id="UP000325558">
    <property type="component" value="Unassembled WGS sequence"/>
</dbReference>
<keyword evidence="1" id="KW-0472">Membrane</keyword>
<dbReference type="EMBL" id="ML737194">
    <property type="protein sequence ID" value="KAE8336518.1"/>
    <property type="molecule type" value="Genomic_DNA"/>
</dbReference>
<reference evidence="2" key="1">
    <citation type="submission" date="2019-04" db="EMBL/GenBank/DDBJ databases">
        <title>Friends and foes A comparative genomics study of 23 Aspergillus species from section Flavi.</title>
        <authorList>
            <consortium name="DOE Joint Genome Institute"/>
            <person name="Kjaerbolling I."/>
            <person name="Vesth T."/>
            <person name="Frisvad J.C."/>
            <person name="Nybo J.L."/>
            <person name="Theobald S."/>
            <person name="Kildgaard S."/>
            <person name="Isbrandt T."/>
            <person name="Kuo A."/>
            <person name="Sato A."/>
            <person name="Lyhne E.K."/>
            <person name="Kogle M.E."/>
            <person name="Wiebenga A."/>
            <person name="Kun R.S."/>
            <person name="Lubbers R.J."/>
            <person name="Makela M.R."/>
            <person name="Barry K."/>
            <person name="Chovatia M."/>
            <person name="Clum A."/>
            <person name="Daum C."/>
            <person name="Haridas S."/>
            <person name="He G."/>
            <person name="LaButti K."/>
            <person name="Lipzen A."/>
            <person name="Mondo S."/>
            <person name="Riley R."/>
            <person name="Salamov A."/>
            <person name="Simmons B.A."/>
            <person name="Magnuson J.K."/>
            <person name="Henrissat B."/>
            <person name="Mortensen U.H."/>
            <person name="Larsen T.O."/>
            <person name="Devries R.P."/>
            <person name="Grigoriev I.V."/>
            <person name="Machida M."/>
            <person name="Baker S.E."/>
            <person name="Andersen M.R."/>
        </authorList>
    </citation>
    <scope>NUCLEOTIDE SEQUENCE</scope>
    <source>
        <strain evidence="2">CBS 117612</strain>
    </source>
</reference>
<evidence type="ECO:0000256" key="1">
    <source>
        <dbReference type="SAM" id="Phobius"/>
    </source>
</evidence>